<dbReference type="EMBL" id="BSEH01000708">
    <property type="protein sequence ID" value="GLJ59140.1"/>
    <property type="molecule type" value="Genomic_DNA"/>
</dbReference>
<dbReference type="EMBL" id="BSEH01000022">
    <property type="protein sequence ID" value="GLJ56437.1"/>
    <property type="molecule type" value="Genomic_DNA"/>
</dbReference>
<dbReference type="Proteomes" id="UP001234787">
    <property type="component" value="Unassembled WGS sequence"/>
</dbReference>
<dbReference type="AlphaFoldDB" id="A0AAD3RRP1"/>
<accession>A0AAD3RRP1</accession>
<evidence type="ECO:0000313" key="3">
    <source>
        <dbReference type="Proteomes" id="UP001234787"/>
    </source>
</evidence>
<evidence type="ECO:0000313" key="1">
    <source>
        <dbReference type="EMBL" id="GLJ56437.1"/>
    </source>
</evidence>
<protein>
    <submittedName>
        <fullName evidence="2">Uncharacterized protein</fullName>
    </submittedName>
</protein>
<sequence>MHKSRQIPVGAVPSVQETVAPHEVPVPVISVPDAVQFDVSAAGEALIAAKASSEALEWERTQGQSPTDGTALANSSGALANSRATGTYIDSIATWKIGVLLSVWIFTRNRGNGRSRTSSEL</sequence>
<comment type="caution">
    <text evidence="2">The sequence shown here is derived from an EMBL/GenBank/DDBJ whole genome shotgun (WGS) entry which is preliminary data.</text>
</comment>
<evidence type="ECO:0000313" key="2">
    <source>
        <dbReference type="EMBL" id="GLJ59140.1"/>
    </source>
</evidence>
<reference evidence="2" key="1">
    <citation type="submission" date="2022-12" db="EMBL/GenBank/DDBJ databases">
        <title>Chromosome-Level Genome Assembly of Japanese Cedar (Cryptomeriajaponica D. Don).</title>
        <authorList>
            <person name="Fujino T."/>
            <person name="Yamaguchi K."/>
            <person name="Yokoyama T."/>
            <person name="Hamanaka T."/>
            <person name="Harazono Y."/>
            <person name="Kamada H."/>
            <person name="Kobayashi W."/>
            <person name="Ujino-Ihara T."/>
            <person name="Uchiyama K."/>
            <person name="Matsumoto A."/>
            <person name="Izuno A."/>
            <person name="Tsumura Y."/>
            <person name="Toyoda A."/>
            <person name="Shigenobu S."/>
            <person name="Moriguchi Y."/>
            <person name="Ueno S."/>
            <person name="Kasahara M."/>
        </authorList>
    </citation>
    <scope>NUCLEOTIDE SEQUENCE</scope>
</reference>
<keyword evidence="3" id="KW-1185">Reference proteome</keyword>
<organism evidence="2 3">
    <name type="scientific">Cryptomeria japonica</name>
    <name type="common">Japanese cedar</name>
    <name type="synonym">Cupressus japonica</name>
    <dbReference type="NCBI Taxonomy" id="3369"/>
    <lineage>
        <taxon>Eukaryota</taxon>
        <taxon>Viridiplantae</taxon>
        <taxon>Streptophyta</taxon>
        <taxon>Embryophyta</taxon>
        <taxon>Tracheophyta</taxon>
        <taxon>Spermatophyta</taxon>
        <taxon>Pinopsida</taxon>
        <taxon>Pinidae</taxon>
        <taxon>Conifers II</taxon>
        <taxon>Cupressales</taxon>
        <taxon>Cupressaceae</taxon>
        <taxon>Cryptomeria</taxon>
    </lineage>
</organism>
<proteinExistence type="predicted"/>
<name>A0AAD3RRP1_CRYJA</name>
<gene>
    <name evidence="1" type="ORF">SUGI_1224220</name>
    <name evidence="2" type="ORF">SUGI_1494080</name>
</gene>